<dbReference type="InterPro" id="IPR018035">
    <property type="entry name" value="Flagellar_FliH/T3SS_HrpE"/>
</dbReference>
<dbReference type="PANTHER" id="PTHR34982:SF1">
    <property type="entry name" value="FLAGELLAR ASSEMBLY PROTEIN FLIH"/>
    <property type="match status" value="1"/>
</dbReference>
<comment type="function">
    <text evidence="1">Needed for flagellar regrowth and assembly.</text>
</comment>
<reference evidence="8 9" key="1">
    <citation type="submission" date="2018-01" db="EMBL/GenBank/DDBJ databases">
        <title>Arthrobacter sp. nov., from glaciers in China.</title>
        <authorList>
            <person name="Liu Q."/>
            <person name="Xin Y.-H."/>
        </authorList>
    </citation>
    <scope>NUCLEOTIDE SEQUENCE [LARGE SCALE GENOMIC DNA]</scope>
    <source>
        <strain evidence="8 9">HLT2-12-2</strain>
    </source>
</reference>
<organism evidence="8 9">
    <name type="scientific">Arthrobacter glacialis</name>
    <dbReference type="NCBI Taxonomy" id="1664"/>
    <lineage>
        <taxon>Bacteria</taxon>
        <taxon>Bacillati</taxon>
        <taxon>Actinomycetota</taxon>
        <taxon>Actinomycetes</taxon>
        <taxon>Micrococcales</taxon>
        <taxon>Micrococcaceae</taxon>
        <taxon>Arthrobacter</taxon>
    </lineage>
</organism>
<dbReference type="GO" id="GO:0005829">
    <property type="term" value="C:cytosol"/>
    <property type="evidence" value="ECO:0007669"/>
    <property type="project" value="TreeGrafter"/>
</dbReference>
<dbReference type="Pfam" id="PF02108">
    <property type="entry name" value="FliH"/>
    <property type="match status" value="1"/>
</dbReference>
<dbReference type="InterPro" id="IPR051472">
    <property type="entry name" value="T3SS_Stator/FliH"/>
</dbReference>
<evidence type="ECO:0000256" key="2">
    <source>
        <dbReference type="ARBA" id="ARBA00006602"/>
    </source>
</evidence>
<feature type="domain" description="Flagellar assembly protein FliH/Type III secretion system HrpE" evidence="7">
    <location>
        <begin position="103"/>
        <end position="203"/>
    </location>
</feature>
<accession>A0A2S3ZX44</accession>
<dbReference type="OrthoDB" id="5114026at2"/>
<gene>
    <name evidence="8" type="ORF">CVS27_07965</name>
</gene>
<comment type="similarity">
    <text evidence="2">Belongs to the FliH family.</text>
</comment>
<evidence type="ECO:0000313" key="8">
    <source>
        <dbReference type="EMBL" id="POH73846.1"/>
    </source>
</evidence>
<dbReference type="GO" id="GO:0044781">
    <property type="term" value="P:bacterial-type flagellum organization"/>
    <property type="evidence" value="ECO:0007669"/>
    <property type="project" value="UniProtKB-KW"/>
</dbReference>
<dbReference type="GO" id="GO:0015031">
    <property type="term" value="P:protein transport"/>
    <property type="evidence" value="ECO:0007669"/>
    <property type="project" value="UniProtKB-KW"/>
</dbReference>
<evidence type="ECO:0000256" key="4">
    <source>
        <dbReference type="ARBA" id="ARBA00022795"/>
    </source>
</evidence>
<evidence type="ECO:0000256" key="6">
    <source>
        <dbReference type="ARBA" id="ARBA00023225"/>
    </source>
</evidence>
<dbReference type="Proteomes" id="UP000237061">
    <property type="component" value="Unassembled WGS sequence"/>
</dbReference>
<sequence>MTLSIRNSAPANSAARPAVFPVVATPTQSQAHADAKTRGFTQGHAAGYAAGLQLAGQETAAARARHDAEHAGRVSALEARHAAEVAAVRVAGAALVERTVPVLADSEQALFSCALELAEALLGHELRDGETSARAALARAQGTGEADVPVAIRMNPADLAVLGGDSGMLPETLTLVGDPALNRGDAVAEYPHGFVDARLGTAVDRVRAVLAGGSLPEQALPIHAVLDAS</sequence>
<keyword evidence="3" id="KW-0813">Transport</keyword>
<dbReference type="RefSeq" id="WP_103465201.1">
    <property type="nucleotide sequence ID" value="NZ_PPXB01000005.1"/>
</dbReference>
<evidence type="ECO:0000256" key="1">
    <source>
        <dbReference type="ARBA" id="ARBA00003041"/>
    </source>
</evidence>
<name>A0A2S3ZX44_ARTGL</name>
<evidence type="ECO:0000256" key="3">
    <source>
        <dbReference type="ARBA" id="ARBA00022448"/>
    </source>
</evidence>
<protein>
    <recommendedName>
        <fullName evidence="7">Flagellar assembly protein FliH/Type III secretion system HrpE domain-containing protein</fullName>
    </recommendedName>
</protein>
<dbReference type="EMBL" id="PPXC01000005">
    <property type="protein sequence ID" value="POH73846.1"/>
    <property type="molecule type" value="Genomic_DNA"/>
</dbReference>
<proteinExistence type="inferred from homology"/>
<dbReference type="PANTHER" id="PTHR34982">
    <property type="entry name" value="YOP PROTEINS TRANSLOCATION PROTEIN L"/>
    <property type="match status" value="1"/>
</dbReference>
<comment type="caution">
    <text evidence="8">The sequence shown here is derived from an EMBL/GenBank/DDBJ whole genome shotgun (WGS) entry which is preliminary data.</text>
</comment>
<evidence type="ECO:0000256" key="5">
    <source>
        <dbReference type="ARBA" id="ARBA00022927"/>
    </source>
</evidence>
<evidence type="ECO:0000259" key="7">
    <source>
        <dbReference type="Pfam" id="PF02108"/>
    </source>
</evidence>
<keyword evidence="6" id="KW-1006">Bacterial flagellum protein export</keyword>
<keyword evidence="9" id="KW-1185">Reference proteome</keyword>
<keyword evidence="4" id="KW-1005">Bacterial flagellum biogenesis</keyword>
<evidence type="ECO:0000313" key="9">
    <source>
        <dbReference type="Proteomes" id="UP000237061"/>
    </source>
</evidence>
<dbReference type="AlphaFoldDB" id="A0A2S3ZX44"/>
<keyword evidence="5" id="KW-0653">Protein transport</keyword>